<evidence type="ECO:0000256" key="7">
    <source>
        <dbReference type="SAM" id="MobiDB-lite"/>
    </source>
</evidence>
<evidence type="ECO:0000256" key="4">
    <source>
        <dbReference type="ARBA" id="ARBA00022561"/>
    </source>
</evidence>
<comment type="subcellular location">
    <subcellularLocation>
        <location evidence="1">Virion</location>
    </subcellularLocation>
</comment>
<feature type="region of interest" description="Disordered" evidence="7">
    <location>
        <begin position="1"/>
        <end position="44"/>
    </location>
</feature>
<feature type="domain" description="Icosahedral viral capsid protein S" evidence="8">
    <location>
        <begin position="100"/>
        <end position="279"/>
    </location>
</feature>
<evidence type="ECO:0000256" key="6">
    <source>
        <dbReference type="ARBA" id="ARBA00023060"/>
    </source>
</evidence>
<accession>A0A514DBF7</accession>
<dbReference type="Pfam" id="PF00729">
    <property type="entry name" value="Viral_coat"/>
    <property type="match status" value="1"/>
</dbReference>
<protein>
    <recommendedName>
        <fullName evidence="3">Capsid protein</fullName>
    </recommendedName>
</protein>
<dbReference type="SUPFAM" id="SSF88633">
    <property type="entry name" value="Positive stranded ssRNA viruses"/>
    <property type="match status" value="1"/>
</dbReference>
<sequence length="429" mass="46211">MYSPVISRDPIQRYTPHDQMARKAKVQMPKRRATKGKKKNTPFADAGEILGDRIGRMVGYPMLRGLGRWLGTGIGTVVGSGDYQMIGPQPKYNVLTSDVQVPQFSSTRQTNIVCHREYLADIQGTTAFTLKAYSINPGAQGTFPWLSTVAENYQEYRIHGLIYEFKSMITDNVTSGAPGMLVMATNYNASAPSFSSKHEMENSEFAVATKPTNNLIHGVECAETQTVLPVKFVRGGTVPAGQDSRLYDLGTFQIATQGNPNQVLGELWVSYCVEFFKPLMPATTGGSVAMGLVHRTNPTSGGPLGTIGVSFSGTMDLTYSSTQLSWTGYPGDNYVVDIAWSGTSSIPWSPPNVTPTNLVGKNFWAGGTYYAVSPATGATTNYASQQLCYTCNASTPGTVTLAFTGGAYPTNSTDVTIMVSAIDSSLNYP</sequence>
<evidence type="ECO:0000256" key="1">
    <source>
        <dbReference type="ARBA" id="ARBA00004328"/>
    </source>
</evidence>
<evidence type="ECO:0000256" key="2">
    <source>
        <dbReference type="ARBA" id="ARBA00007446"/>
    </source>
</evidence>
<proteinExistence type="inferred from homology"/>
<evidence type="ECO:0000313" key="9">
    <source>
        <dbReference type="EMBL" id="QDH90931.1"/>
    </source>
</evidence>
<dbReference type="InterPro" id="IPR000937">
    <property type="entry name" value="Capsid_prot_S-dom_vir"/>
</dbReference>
<reference evidence="9" key="1">
    <citation type="submission" date="2019-05" db="EMBL/GenBank/DDBJ databases">
        <title>Metatranscriptomic reconstruction reveals RNA viruses with the potential to shape carbon cycling in soil.</title>
        <authorList>
            <person name="Starr E.P."/>
            <person name="Nuccio E."/>
            <person name="Pett-Ridge J."/>
            <person name="Banfield J.F."/>
            <person name="Firestone M.K."/>
        </authorList>
    </citation>
    <scope>NUCLEOTIDE SEQUENCE</scope>
    <source>
        <strain evidence="9">H2_Rhizo_32_scaffold_419</strain>
    </source>
</reference>
<dbReference type="Gene3D" id="2.60.120.20">
    <property type="match status" value="1"/>
</dbReference>
<keyword evidence="6" id="KW-1142">T=3 icosahedral capsid protein</keyword>
<name>A0A514DBF7_9VIRU</name>
<evidence type="ECO:0000256" key="3">
    <source>
        <dbReference type="ARBA" id="ARBA00018091"/>
    </source>
</evidence>
<dbReference type="EMBL" id="MN035883">
    <property type="protein sequence ID" value="QDH90931.1"/>
    <property type="molecule type" value="Genomic_DNA"/>
</dbReference>
<organism evidence="9">
    <name type="scientific">Riboviria sp</name>
    <dbReference type="NCBI Taxonomy" id="2585031"/>
    <lineage>
        <taxon>Viruses</taxon>
        <taxon>Riboviria</taxon>
    </lineage>
</organism>
<gene>
    <name evidence="9" type="ORF">H2Rhizo32419_000001</name>
</gene>
<dbReference type="GO" id="GO:0039617">
    <property type="term" value="C:T=3 icosahedral viral capsid"/>
    <property type="evidence" value="ECO:0007669"/>
    <property type="project" value="UniProtKB-KW"/>
</dbReference>
<dbReference type="GO" id="GO:0005198">
    <property type="term" value="F:structural molecule activity"/>
    <property type="evidence" value="ECO:0007669"/>
    <property type="project" value="InterPro"/>
</dbReference>
<keyword evidence="5" id="KW-0946">Virion</keyword>
<evidence type="ECO:0000256" key="5">
    <source>
        <dbReference type="ARBA" id="ARBA00022844"/>
    </source>
</evidence>
<comment type="similarity">
    <text evidence="2">Belongs to the icosahedral plant coat protein family.</text>
</comment>
<evidence type="ECO:0000259" key="8">
    <source>
        <dbReference type="Pfam" id="PF00729"/>
    </source>
</evidence>
<dbReference type="InterPro" id="IPR029053">
    <property type="entry name" value="Viral_coat"/>
</dbReference>
<feature type="compositionally biased region" description="Basic residues" evidence="7">
    <location>
        <begin position="22"/>
        <end position="40"/>
    </location>
</feature>
<keyword evidence="4" id="KW-0167">Capsid protein</keyword>